<evidence type="ECO:0000256" key="3">
    <source>
        <dbReference type="PROSITE-ProRule" id="PRU00182"/>
    </source>
</evidence>
<dbReference type="Gene3D" id="3.30.70.580">
    <property type="entry name" value="Pseudouridine synthase I, catalytic domain, N-terminal subdomain"/>
    <property type="match status" value="1"/>
</dbReference>
<dbReference type="SMART" id="SM00363">
    <property type="entry name" value="S4"/>
    <property type="match status" value="1"/>
</dbReference>
<evidence type="ECO:0000313" key="8">
    <source>
        <dbReference type="Proteomes" id="UP001272242"/>
    </source>
</evidence>
<dbReference type="Pfam" id="PF01479">
    <property type="entry name" value="S4"/>
    <property type="match status" value="1"/>
</dbReference>
<dbReference type="InterPro" id="IPR020094">
    <property type="entry name" value="TruA/RsuA/RluB/E/F_N"/>
</dbReference>
<dbReference type="Gene3D" id="3.30.70.1560">
    <property type="entry name" value="Alpha-L RNA-binding motif"/>
    <property type="match status" value="1"/>
</dbReference>
<name>A0ABU5EZ21_9BACT</name>
<dbReference type="InterPro" id="IPR036986">
    <property type="entry name" value="S4_RNA-bd_sf"/>
</dbReference>
<dbReference type="Proteomes" id="UP001272242">
    <property type="component" value="Unassembled WGS sequence"/>
</dbReference>
<dbReference type="InterPro" id="IPR000748">
    <property type="entry name" value="PsdUridine_synth_RsuA/RluB/E/F"/>
</dbReference>
<evidence type="ECO:0000256" key="4">
    <source>
        <dbReference type="RuleBase" id="RU003887"/>
    </source>
</evidence>
<dbReference type="EC" id="5.4.99.-" evidence="4"/>
<dbReference type="PANTHER" id="PTHR47683">
    <property type="entry name" value="PSEUDOURIDINE SYNTHASE FAMILY PROTEIN-RELATED"/>
    <property type="match status" value="1"/>
</dbReference>
<organism evidence="7 8">
    <name type="scientific">Gemmata algarum</name>
    <dbReference type="NCBI Taxonomy" id="2975278"/>
    <lineage>
        <taxon>Bacteria</taxon>
        <taxon>Pseudomonadati</taxon>
        <taxon>Planctomycetota</taxon>
        <taxon>Planctomycetia</taxon>
        <taxon>Gemmatales</taxon>
        <taxon>Gemmataceae</taxon>
        <taxon>Gemmata</taxon>
    </lineage>
</organism>
<dbReference type="NCBIfam" id="TIGR00093">
    <property type="entry name" value="pseudouridine synthase"/>
    <property type="match status" value="1"/>
</dbReference>
<dbReference type="SUPFAM" id="SSF55120">
    <property type="entry name" value="Pseudouridine synthase"/>
    <property type="match status" value="1"/>
</dbReference>
<gene>
    <name evidence="7" type="ORF">R5W23_001719</name>
</gene>
<feature type="domain" description="RNA-binding S4" evidence="6">
    <location>
        <begin position="2"/>
        <end position="60"/>
    </location>
</feature>
<dbReference type="InterPro" id="IPR018496">
    <property type="entry name" value="PsdUridine_synth_RsuA/RluB_CS"/>
</dbReference>
<dbReference type="InterPro" id="IPR050343">
    <property type="entry name" value="RsuA_PseudoU_synthase"/>
</dbReference>
<comment type="caution">
    <text evidence="7">The sequence shown here is derived from an EMBL/GenBank/DDBJ whole genome shotgun (WGS) entry which is preliminary data.</text>
</comment>
<evidence type="ECO:0000313" key="7">
    <source>
        <dbReference type="EMBL" id="MDY3560484.1"/>
    </source>
</evidence>
<dbReference type="CDD" id="cd02870">
    <property type="entry name" value="PseudoU_synth_RsuA_like"/>
    <property type="match status" value="1"/>
</dbReference>
<feature type="region of interest" description="Disordered" evidence="5">
    <location>
        <begin position="247"/>
        <end position="271"/>
    </location>
</feature>
<dbReference type="EMBL" id="JAXBLV010000178">
    <property type="protein sequence ID" value="MDY3560484.1"/>
    <property type="molecule type" value="Genomic_DNA"/>
</dbReference>
<dbReference type="Pfam" id="PF00849">
    <property type="entry name" value="PseudoU_synth_2"/>
    <property type="match status" value="1"/>
</dbReference>
<dbReference type="PANTHER" id="PTHR47683:SF2">
    <property type="entry name" value="RNA-BINDING S4 DOMAIN-CONTAINING PROTEIN"/>
    <property type="match status" value="1"/>
</dbReference>
<accession>A0ABU5EZ21</accession>
<evidence type="ECO:0000256" key="2">
    <source>
        <dbReference type="ARBA" id="ARBA00023235"/>
    </source>
</evidence>
<keyword evidence="8" id="KW-1185">Reference proteome</keyword>
<evidence type="ECO:0000256" key="1">
    <source>
        <dbReference type="ARBA" id="ARBA00008348"/>
    </source>
</evidence>
<dbReference type="PROSITE" id="PS01149">
    <property type="entry name" value="PSI_RSU"/>
    <property type="match status" value="1"/>
</dbReference>
<dbReference type="CDD" id="cd00165">
    <property type="entry name" value="S4"/>
    <property type="match status" value="1"/>
</dbReference>
<dbReference type="Gene3D" id="3.10.290.10">
    <property type="entry name" value="RNA-binding S4 domain"/>
    <property type="match status" value="1"/>
</dbReference>
<keyword evidence="3" id="KW-0694">RNA-binding</keyword>
<dbReference type="RefSeq" id="WP_261184703.1">
    <property type="nucleotide sequence ID" value="NZ_JAXBLV010000178.1"/>
</dbReference>
<keyword evidence="2 4" id="KW-0413">Isomerase</keyword>
<sequence length="271" mass="29907">MERLNKYLAHAGVGSRRHCDKLIAAGRVKVNGVKVTELGLKIDPSAHQIAVDDQPVRAEKLVYWAVNKPVGHLCTNHDPAGRPRAVDLLPHVEQRVYTVGRLDEGSDGLLLMTNDGDLAQGLTHPRYGVPKMYFVLVAGRPTDDDLQKLMDGVWLSDGKVRAKSAKRIKAQGNGTWVRVVLTEGKNREIRRMLAKLGHKVMRLKRVAIGPVKLDKLPKGKARRISDEELKALKAFVTRAREKITAARLKAADGGRKTAPDAPKRPRKTDGA</sequence>
<protein>
    <recommendedName>
        <fullName evidence="4">Pseudouridine synthase</fullName>
        <ecNumber evidence="4">5.4.99.-</ecNumber>
    </recommendedName>
</protein>
<dbReference type="InterPro" id="IPR020103">
    <property type="entry name" value="PsdUridine_synth_cat_dom_sf"/>
</dbReference>
<comment type="similarity">
    <text evidence="1 4">Belongs to the pseudouridine synthase RsuA family.</text>
</comment>
<dbReference type="InterPro" id="IPR002942">
    <property type="entry name" value="S4_RNA-bd"/>
</dbReference>
<dbReference type="InterPro" id="IPR042092">
    <property type="entry name" value="PsdUridine_s_RsuA/RluB/E/F_cat"/>
</dbReference>
<evidence type="ECO:0000259" key="6">
    <source>
        <dbReference type="SMART" id="SM00363"/>
    </source>
</evidence>
<evidence type="ECO:0000256" key="5">
    <source>
        <dbReference type="SAM" id="MobiDB-lite"/>
    </source>
</evidence>
<dbReference type="PROSITE" id="PS50889">
    <property type="entry name" value="S4"/>
    <property type="match status" value="1"/>
</dbReference>
<proteinExistence type="inferred from homology"/>
<dbReference type="SUPFAM" id="SSF55174">
    <property type="entry name" value="Alpha-L RNA-binding motif"/>
    <property type="match status" value="1"/>
</dbReference>
<reference evidence="8" key="1">
    <citation type="journal article" date="2023" name="Mar. Drugs">
        <title>Gemmata algarum, a Novel Planctomycete Isolated from an Algal Mat, Displays Antimicrobial Activity.</title>
        <authorList>
            <person name="Kumar G."/>
            <person name="Kallscheuer N."/>
            <person name="Kashif M."/>
            <person name="Ahamad S."/>
            <person name="Jagadeeshwari U."/>
            <person name="Pannikurungottu S."/>
            <person name="Haufschild T."/>
            <person name="Kabuu M."/>
            <person name="Sasikala C."/>
            <person name="Jogler C."/>
            <person name="Ramana C."/>
        </authorList>
    </citation>
    <scope>NUCLEOTIDE SEQUENCE [LARGE SCALE GENOMIC DNA]</scope>
    <source>
        <strain evidence="8">JC673</strain>
    </source>
</reference>
<dbReference type="InterPro" id="IPR006145">
    <property type="entry name" value="PsdUridine_synth_RsuA/RluA"/>
</dbReference>